<evidence type="ECO:0000256" key="3">
    <source>
        <dbReference type="ARBA" id="ARBA00022801"/>
    </source>
</evidence>
<feature type="region of interest" description="Disordered" evidence="5">
    <location>
        <begin position="1"/>
        <end position="30"/>
    </location>
</feature>
<evidence type="ECO:0000256" key="5">
    <source>
        <dbReference type="SAM" id="MobiDB-lite"/>
    </source>
</evidence>
<organism evidence="7 8">
    <name type="scientific">Streptomyces thermolineatus</name>
    <dbReference type="NCBI Taxonomy" id="44033"/>
    <lineage>
        <taxon>Bacteria</taxon>
        <taxon>Bacillati</taxon>
        <taxon>Actinomycetota</taxon>
        <taxon>Actinomycetes</taxon>
        <taxon>Kitasatosporales</taxon>
        <taxon>Streptomycetaceae</taxon>
        <taxon>Streptomyces</taxon>
    </lineage>
</organism>
<dbReference type="InterPro" id="IPR000064">
    <property type="entry name" value="NLP_P60_dom"/>
</dbReference>
<dbReference type="SUPFAM" id="SSF54001">
    <property type="entry name" value="Cysteine proteinases"/>
    <property type="match status" value="1"/>
</dbReference>
<feature type="domain" description="NlpC/P60" evidence="6">
    <location>
        <begin position="154"/>
        <end position="270"/>
    </location>
</feature>
<feature type="compositionally biased region" description="Basic residues" evidence="5">
    <location>
        <begin position="16"/>
        <end position="25"/>
    </location>
</feature>
<feature type="compositionally biased region" description="Basic and acidic residues" evidence="5">
    <location>
        <begin position="114"/>
        <end position="135"/>
    </location>
</feature>
<name>A0ABN3MDB0_9ACTN</name>
<dbReference type="Gene3D" id="3.90.1720.10">
    <property type="entry name" value="endopeptidase domain like (from Nostoc punctiforme)"/>
    <property type="match status" value="1"/>
</dbReference>
<accession>A0ABN3MDB0</accession>
<evidence type="ECO:0000313" key="8">
    <source>
        <dbReference type="Proteomes" id="UP001501358"/>
    </source>
</evidence>
<sequence length="270" mass="27589">MAMSSRHGLPTAESHRSRRRARPRPRVAGGAIGTLALSTVLAPTSALASTGSLPVVGEASEAPDATPTSVPVIDLDSTGLYRAAEATARTAQDLETDAASQEADRAAREEAAAFKKAEEKRKAEEARKAAAERAAEAAASRSSGRADLATASSPGTGSGVIGFLRAQLGKAYVMGATGPGAYDCSGLVQAAYRTVGVNLPRTSQAQSSAVTPVPLGSLQPGDLIFWGGQGSAYHVAVYVGGGKYIDAANPSKGVVEQNLNDWPPDFAGRV</sequence>
<dbReference type="PROSITE" id="PS51935">
    <property type="entry name" value="NLPC_P60"/>
    <property type="match status" value="1"/>
</dbReference>
<evidence type="ECO:0000256" key="1">
    <source>
        <dbReference type="ARBA" id="ARBA00007074"/>
    </source>
</evidence>
<evidence type="ECO:0000313" key="7">
    <source>
        <dbReference type="EMBL" id="GAA2499883.1"/>
    </source>
</evidence>
<keyword evidence="3" id="KW-0378">Hydrolase</keyword>
<protein>
    <submittedName>
        <fullName evidence="7">C40 family peptidase</fullName>
    </submittedName>
</protein>
<dbReference type="PANTHER" id="PTHR47053">
    <property type="entry name" value="MUREIN DD-ENDOPEPTIDASE MEPH-RELATED"/>
    <property type="match status" value="1"/>
</dbReference>
<dbReference type="Pfam" id="PF00877">
    <property type="entry name" value="NLPC_P60"/>
    <property type="match status" value="1"/>
</dbReference>
<dbReference type="PANTHER" id="PTHR47053:SF1">
    <property type="entry name" value="MUREIN DD-ENDOPEPTIDASE MEPH-RELATED"/>
    <property type="match status" value="1"/>
</dbReference>
<evidence type="ECO:0000256" key="4">
    <source>
        <dbReference type="ARBA" id="ARBA00022807"/>
    </source>
</evidence>
<dbReference type="InterPro" id="IPR051202">
    <property type="entry name" value="Peptidase_C40"/>
</dbReference>
<comment type="similarity">
    <text evidence="1">Belongs to the peptidase C40 family.</text>
</comment>
<evidence type="ECO:0000259" key="6">
    <source>
        <dbReference type="PROSITE" id="PS51935"/>
    </source>
</evidence>
<feature type="compositionally biased region" description="Low complexity" evidence="5">
    <location>
        <begin position="136"/>
        <end position="146"/>
    </location>
</feature>
<reference evidence="7 8" key="1">
    <citation type="journal article" date="2019" name="Int. J. Syst. Evol. Microbiol.">
        <title>The Global Catalogue of Microorganisms (GCM) 10K type strain sequencing project: providing services to taxonomists for standard genome sequencing and annotation.</title>
        <authorList>
            <consortium name="The Broad Institute Genomics Platform"/>
            <consortium name="The Broad Institute Genome Sequencing Center for Infectious Disease"/>
            <person name="Wu L."/>
            <person name="Ma J."/>
        </authorList>
    </citation>
    <scope>NUCLEOTIDE SEQUENCE [LARGE SCALE GENOMIC DNA]</scope>
    <source>
        <strain evidence="7 8">JCM 6307</strain>
    </source>
</reference>
<keyword evidence="8" id="KW-1185">Reference proteome</keyword>
<gene>
    <name evidence="7" type="ORF">GCM10010406_40510</name>
</gene>
<keyword evidence="2" id="KW-0645">Protease</keyword>
<feature type="region of interest" description="Disordered" evidence="5">
    <location>
        <begin position="114"/>
        <end position="155"/>
    </location>
</feature>
<keyword evidence="4" id="KW-0788">Thiol protease</keyword>
<comment type="caution">
    <text evidence="7">The sequence shown here is derived from an EMBL/GenBank/DDBJ whole genome shotgun (WGS) entry which is preliminary data.</text>
</comment>
<dbReference type="EMBL" id="BAAATA010000027">
    <property type="protein sequence ID" value="GAA2499883.1"/>
    <property type="molecule type" value="Genomic_DNA"/>
</dbReference>
<evidence type="ECO:0000256" key="2">
    <source>
        <dbReference type="ARBA" id="ARBA00022670"/>
    </source>
</evidence>
<proteinExistence type="inferred from homology"/>
<dbReference type="Proteomes" id="UP001501358">
    <property type="component" value="Unassembled WGS sequence"/>
</dbReference>
<dbReference type="InterPro" id="IPR038765">
    <property type="entry name" value="Papain-like_cys_pep_sf"/>
</dbReference>